<gene>
    <name evidence="1" type="ORF">ACX27_30315</name>
</gene>
<dbReference type="Proteomes" id="UP000062645">
    <property type="component" value="Chromosome"/>
</dbReference>
<dbReference type="EMBL" id="CP012036">
    <property type="protein sequence ID" value="ALF56174.1"/>
    <property type="molecule type" value="Genomic_DNA"/>
</dbReference>
<dbReference type="KEGG" id="npz:ACX27_30315"/>
<name>A0A0M4TPU9_9NOSO</name>
<accession>A0A0M4TPU9</accession>
<proteinExistence type="predicted"/>
<evidence type="ECO:0000313" key="1">
    <source>
        <dbReference type="EMBL" id="ALF56174.1"/>
    </source>
</evidence>
<evidence type="ECO:0000313" key="2">
    <source>
        <dbReference type="Proteomes" id="UP000062645"/>
    </source>
</evidence>
<reference evidence="2" key="1">
    <citation type="submission" date="2015-07" db="EMBL/GenBank/DDBJ databases">
        <title>Genome Of Nitrogen-Fixing Cyanobacterium Nostoc piscinale CENA21 From Solimoes/Amazon River Floodplain Sediments And Comparative Genomics To Uncover Biosynthetic Natural Products Potential.</title>
        <authorList>
            <person name="Leao T.F."/>
            <person name="Leao P.N."/>
            <person name="Guimaraes P.I."/>
            <person name="de Melo A.G.C."/>
            <person name="Ramos R.T.J."/>
            <person name="Silva A."/>
            <person name="Fiore M.F."/>
            <person name="Schneider M.P.C."/>
        </authorList>
    </citation>
    <scope>NUCLEOTIDE SEQUENCE [LARGE SCALE GENOMIC DNA]</scope>
    <source>
        <strain evidence="2">CENA21</strain>
    </source>
</reference>
<protein>
    <submittedName>
        <fullName evidence="1">Uncharacterized protein</fullName>
    </submittedName>
</protein>
<keyword evidence="2" id="KW-1185">Reference proteome</keyword>
<dbReference type="PATRIC" id="fig|224013.5.peg.7238"/>
<sequence>MEISPISPAICNRLSCQVWVMSTIKPRSACGKLSAVFRILVSSPKARLRAKDLAERDTLLLTNWISSITRPKLLRAFQVLGRKRGSWGKVGICRVVIVDISFVY</sequence>
<organism evidence="1 2">
    <name type="scientific">Nostoc piscinale CENA21</name>
    <dbReference type="NCBI Taxonomy" id="224013"/>
    <lineage>
        <taxon>Bacteria</taxon>
        <taxon>Bacillati</taxon>
        <taxon>Cyanobacteriota</taxon>
        <taxon>Cyanophyceae</taxon>
        <taxon>Nostocales</taxon>
        <taxon>Nostocaceae</taxon>
        <taxon>Nostoc</taxon>
    </lineage>
</organism>
<reference evidence="1 2" key="2">
    <citation type="journal article" date="2016" name="Genome Announc.">
        <title>Draft Genome Sequence of the N2-Fixing Cyanobacterium Nostoc piscinale CENA21, Isolated from the Brazilian Amazon Floodplain.</title>
        <authorList>
            <person name="Leao T."/>
            <person name="Guimaraes P.I."/>
            <person name="de Melo A.G."/>
            <person name="Ramos R.T."/>
            <person name="Leao P.N."/>
            <person name="Silva A."/>
            <person name="Fiore M.F."/>
            <person name="Schneider M.P."/>
        </authorList>
    </citation>
    <scope>NUCLEOTIDE SEQUENCE [LARGE SCALE GENOMIC DNA]</scope>
    <source>
        <strain evidence="1 2">CENA21</strain>
    </source>
</reference>
<dbReference type="AlphaFoldDB" id="A0A0M4TPU9"/>